<reference evidence="2" key="1">
    <citation type="submission" date="2018-10" db="EMBL/GenBank/DDBJ databases">
        <title>Effector identification in a new, highly contiguous assembly of the strawberry crown rot pathogen Phytophthora cactorum.</title>
        <authorList>
            <person name="Armitage A.D."/>
            <person name="Nellist C.F."/>
            <person name="Bates H."/>
            <person name="Vickerstaff R.J."/>
            <person name="Harrison R.J."/>
        </authorList>
    </citation>
    <scope>NUCLEOTIDE SEQUENCE</scope>
    <source>
        <strain evidence="2">4040</strain>
    </source>
</reference>
<protein>
    <submittedName>
        <fullName evidence="2">Uncharacterized protein</fullName>
    </submittedName>
</protein>
<gene>
    <name evidence="2" type="ORF">PC117_g5902</name>
</gene>
<evidence type="ECO:0000313" key="2">
    <source>
        <dbReference type="EMBL" id="KAG2948619.1"/>
    </source>
</evidence>
<feature type="compositionally biased region" description="Gly residues" evidence="1">
    <location>
        <begin position="1"/>
        <end position="18"/>
    </location>
</feature>
<comment type="caution">
    <text evidence="2">The sequence shown here is derived from an EMBL/GenBank/DDBJ whole genome shotgun (WGS) entry which is preliminary data.</text>
</comment>
<name>A0A8T1L3H1_9STRA</name>
<sequence length="49" mass="4982">MEEKGPGAGDGGSGGVGGLDKRLREPEPSGENEQATTRAAEGKQKLTNN</sequence>
<evidence type="ECO:0000313" key="3">
    <source>
        <dbReference type="Proteomes" id="UP000736787"/>
    </source>
</evidence>
<accession>A0A8T1L3H1</accession>
<feature type="region of interest" description="Disordered" evidence="1">
    <location>
        <begin position="1"/>
        <end position="49"/>
    </location>
</feature>
<dbReference type="EMBL" id="RCMK01000107">
    <property type="protein sequence ID" value="KAG2948619.1"/>
    <property type="molecule type" value="Genomic_DNA"/>
</dbReference>
<evidence type="ECO:0000256" key="1">
    <source>
        <dbReference type="SAM" id="MobiDB-lite"/>
    </source>
</evidence>
<proteinExistence type="predicted"/>
<organism evidence="2 3">
    <name type="scientific">Phytophthora cactorum</name>
    <dbReference type="NCBI Taxonomy" id="29920"/>
    <lineage>
        <taxon>Eukaryota</taxon>
        <taxon>Sar</taxon>
        <taxon>Stramenopiles</taxon>
        <taxon>Oomycota</taxon>
        <taxon>Peronosporomycetes</taxon>
        <taxon>Peronosporales</taxon>
        <taxon>Peronosporaceae</taxon>
        <taxon>Phytophthora</taxon>
    </lineage>
</organism>
<dbReference type="Proteomes" id="UP000736787">
    <property type="component" value="Unassembled WGS sequence"/>
</dbReference>
<dbReference type="AlphaFoldDB" id="A0A8T1L3H1"/>
<feature type="compositionally biased region" description="Basic and acidic residues" evidence="1">
    <location>
        <begin position="40"/>
        <end position="49"/>
    </location>
</feature>